<dbReference type="VEuPathDB" id="MicrosporidiaDB:VICG_01404"/>
<dbReference type="GeneID" id="19882115"/>
<keyword evidence="2" id="KW-1185">Reference proteome</keyword>
<evidence type="ECO:0000313" key="2">
    <source>
        <dbReference type="Proteomes" id="UP000011082"/>
    </source>
</evidence>
<dbReference type="HOGENOM" id="CLU_847578_0_0_1"/>
<protein>
    <submittedName>
        <fullName evidence="1">Uncharacterized protein</fullName>
    </submittedName>
</protein>
<reference evidence="2" key="1">
    <citation type="submission" date="2011-05" db="EMBL/GenBank/DDBJ databases">
        <title>The genome sequence of Vittaforma corneae strain ATCC 50505.</title>
        <authorList>
            <consortium name="The Broad Institute Genome Sequencing Platform"/>
            <person name="Cuomo C."/>
            <person name="Didier E."/>
            <person name="Bowers L."/>
            <person name="Young S.K."/>
            <person name="Zeng Q."/>
            <person name="Gargeya S."/>
            <person name="Fitzgerald M."/>
            <person name="Haas B."/>
            <person name="Abouelleil A."/>
            <person name="Alvarado L."/>
            <person name="Arachchi H.M."/>
            <person name="Berlin A."/>
            <person name="Chapman S.B."/>
            <person name="Gearin G."/>
            <person name="Goldberg J."/>
            <person name="Griggs A."/>
            <person name="Gujja S."/>
            <person name="Hansen M."/>
            <person name="Heiman D."/>
            <person name="Howarth C."/>
            <person name="Larimer J."/>
            <person name="Lui A."/>
            <person name="MacDonald P.J.P."/>
            <person name="McCowen C."/>
            <person name="Montmayeur A."/>
            <person name="Murphy C."/>
            <person name="Neiman D."/>
            <person name="Pearson M."/>
            <person name="Priest M."/>
            <person name="Roberts A."/>
            <person name="Saif S."/>
            <person name="Shea T."/>
            <person name="Sisk P."/>
            <person name="Stolte C."/>
            <person name="Sykes S."/>
            <person name="Wortman J."/>
            <person name="Nusbaum C."/>
            <person name="Birren B."/>
        </authorList>
    </citation>
    <scope>NUCLEOTIDE SEQUENCE [LARGE SCALE GENOMIC DNA]</scope>
    <source>
        <strain evidence="2">ATCC 50505</strain>
    </source>
</reference>
<name>L2GM16_VITCO</name>
<dbReference type="EMBL" id="JH370142">
    <property type="protein sequence ID" value="ELA41540.1"/>
    <property type="molecule type" value="Genomic_DNA"/>
</dbReference>
<gene>
    <name evidence="1" type="ORF">VICG_01404</name>
</gene>
<dbReference type="Proteomes" id="UP000011082">
    <property type="component" value="Unassembled WGS sequence"/>
</dbReference>
<evidence type="ECO:0000313" key="1">
    <source>
        <dbReference type="EMBL" id="ELA41540.1"/>
    </source>
</evidence>
<dbReference type="RefSeq" id="XP_007604850.1">
    <property type="nucleotide sequence ID" value="XM_007604788.1"/>
</dbReference>
<proteinExistence type="predicted"/>
<sequence length="264" mass="31380">MKEQIEKDRESLRNQNTQDLGFSYIPLLQAQKTAKTKVKLSKLSTLNILIYLEEGFQKSDKHMLSNIERIKREVSQRTDLFEAVLKYLENKKVRDDLFYWTPGYKISNIFCFIMDIIPNFIPLYKEYYIEKIVCKREFYDASNFVKERFSNDYEQFNLINMDLSMFRNCISTHIWTHENVGLDQSEIQALEKLNIPYFVNFTDDLEAYIVVTTSFVDVTIGNHSFTVRLDALIGLLVRNEKYRNFWDEHGISYETFNQKADVIL</sequence>
<dbReference type="InParanoid" id="L2GM16"/>
<dbReference type="AlphaFoldDB" id="L2GM16"/>
<accession>L2GM16</accession>
<dbReference type="OrthoDB" id="2195876at2759"/>
<organism evidence="1 2">
    <name type="scientific">Vittaforma corneae (strain ATCC 50505)</name>
    <name type="common">Microsporidian parasite</name>
    <name type="synonym">Nosema corneum</name>
    <dbReference type="NCBI Taxonomy" id="993615"/>
    <lineage>
        <taxon>Eukaryota</taxon>
        <taxon>Fungi</taxon>
        <taxon>Fungi incertae sedis</taxon>
        <taxon>Microsporidia</taxon>
        <taxon>Nosematidae</taxon>
        <taxon>Vittaforma</taxon>
    </lineage>
</organism>